<feature type="chain" id="PRO_5028980659" evidence="1">
    <location>
        <begin position="37"/>
        <end position="274"/>
    </location>
</feature>
<comment type="caution">
    <text evidence="2">The sequence shown here is derived from an EMBL/GenBank/DDBJ whole genome shotgun (WGS) entry which is preliminary data.</text>
</comment>
<reference evidence="2 3" key="1">
    <citation type="submission" date="2019-09" db="EMBL/GenBank/DDBJ databases">
        <title>Polymorphobacter sp. isolated from a lake in China.</title>
        <authorList>
            <person name="Liu Z."/>
        </authorList>
    </citation>
    <scope>NUCLEOTIDE SEQUENCE [LARGE SCALE GENOMIC DNA]</scope>
    <source>
        <strain evidence="2 3">D40P</strain>
    </source>
</reference>
<gene>
    <name evidence="2" type="ORF">F3168_01260</name>
</gene>
<keyword evidence="1" id="KW-0732">Signal</keyword>
<dbReference type="Pfam" id="PF11218">
    <property type="entry name" value="DUF3011"/>
    <property type="match status" value="3"/>
</dbReference>
<dbReference type="Proteomes" id="UP000481327">
    <property type="component" value="Unassembled WGS sequence"/>
</dbReference>
<dbReference type="AlphaFoldDB" id="A0A7C9GMW9"/>
<dbReference type="InterPro" id="IPR021381">
    <property type="entry name" value="DUF3011"/>
</dbReference>
<name>A0A7C9GMW9_9SPHN</name>
<evidence type="ECO:0000313" key="2">
    <source>
        <dbReference type="EMBL" id="MQT15893.1"/>
    </source>
</evidence>
<proteinExistence type="predicted"/>
<organism evidence="2 3">
    <name type="scientific">Sandarakinorhabdus fusca</name>
    <dbReference type="NCBI Taxonomy" id="1439888"/>
    <lineage>
        <taxon>Bacteria</taxon>
        <taxon>Pseudomonadati</taxon>
        <taxon>Pseudomonadota</taxon>
        <taxon>Alphaproteobacteria</taxon>
        <taxon>Sphingomonadales</taxon>
        <taxon>Sphingosinicellaceae</taxon>
        <taxon>Sandarakinorhabdus</taxon>
    </lineage>
</organism>
<evidence type="ECO:0000313" key="3">
    <source>
        <dbReference type="Proteomes" id="UP000481327"/>
    </source>
</evidence>
<keyword evidence="3" id="KW-1185">Reference proteome</keyword>
<accession>A0A7C9GMW9</accession>
<evidence type="ECO:0000256" key="1">
    <source>
        <dbReference type="SAM" id="SignalP"/>
    </source>
</evidence>
<sequence>MRTSDGGLTMTFFYRRLGLAAAALLGGLLFAAPAAAQTNSRIRCESWQFRPAQCPVPGIVDASVANVIAGDCRPGNWGWDRNGVFVNNGCRANFNVVTRGGGYPGGGRPGGGGWGPGGGRPGAGQVVRCESWNFRPARCPMDTRGGVRIQQTFSRDCTQGNWGFDRNGVWVINGCRADFVSGNGGGGGGGGWGGGNGGGGGWAGGNGGGGGYPGVQIIECNSINYRPARCPAVIQSRVEIDRVLGGECIQNRSWGFDGGAVWVNNGCRARFRVF</sequence>
<feature type="signal peptide" evidence="1">
    <location>
        <begin position="1"/>
        <end position="36"/>
    </location>
</feature>
<dbReference type="EMBL" id="WIOL01000001">
    <property type="protein sequence ID" value="MQT15893.1"/>
    <property type="molecule type" value="Genomic_DNA"/>
</dbReference>
<protein>
    <submittedName>
        <fullName evidence="2">DUF3011 domain-containing protein</fullName>
    </submittedName>
</protein>
<dbReference type="OrthoDB" id="5984161at2"/>